<dbReference type="Proteomes" id="UP001157733">
    <property type="component" value="Chromosome"/>
</dbReference>
<evidence type="ECO:0000256" key="1">
    <source>
        <dbReference type="ARBA" id="ARBA00022679"/>
    </source>
</evidence>
<organism evidence="2 3">
    <name type="scientific">Nitrospina watsonii</name>
    <dbReference type="NCBI Taxonomy" id="1323948"/>
    <lineage>
        <taxon>Bacteria</taxon>
        <taxon>Pseudomonadati</taxon>
        <taxon>Nitrospinota/Tectimicrobiota group</taxon>
        <taxon>Nitrospinota</taxon>
        <taxon>Nitrospinia</taxon>
        <taxon>Nitrospinales</taxon>
        <taxon>Nitrospinaceae</taxon>
        <taxon>Nitrospina</taxon>
    </lineage>
</organism>
<evidence type="ECO:0000313" key="3">
    <source>
        <dbReference type="Proteomes" id="UP001157733"/>
    </source>
</evidence>
<reference evidence="2 3" key="1">
    <citation type="submission" date="2022-09" db="EMBL/GenBank/DDBJ databases">
        <authorList>
            <person name="Kop L."/>
        </authorList>
    </citation>
    <scope>NUCLEOTIDE SEQUENCE [LARGE SCALE GENOMIC DNA]</scope>
    <source>
        <strain evidence="2 3">347</strain>
    </source>
</reference>
<gene>
    <name evidence="2" type="ORF">NSPWAT_0208</name>
</gene>
<accession>A0ABN8VVV2</accession>
<dbReference type="PANTHER" id="PTHR46401">
    <property type="entry name" value="GLYCOSYLTRANSFERASE WBBK-RELATED"/>
    <property type="match status" value="1"/>
</dbReference>
<dbReference type="Gene3D" id="3.40.50.2000">
    <property type="entry name" value="Glycogen Phosphorylase B"/>
    <property type="match status" value="1"/>
</dbReference>
<protein>
    <recommendedName>
        <fullName evidence="4">Glycosyl transferase family 1 domain-containing protein</fullName>
    </recommendedName>
</protein>
<keyword evidence="3" id="KW-1185">Reference proteome</keyword>
<evidence type="ECO:0008006" key="4">
    <source>
        <dbReference type="Google" id="ProtNLM"/>
    </source>
</evidence>
<name>A0ABN8VVV2_9BACT</name>
<dbReference type="Pfam" id="PF13692">
    <property type="entry name" value="Glyco_trans_1_4"/>
    <property type="match status" value="1"/>
</dbReference>
<proteinExistence type="predicted"/>
<dbReference type="SUPFAM" id="SSF53756">
    <property type="entry name" value="UDP-Glycosyltransferase/glycogen phosphorylase"/>
    <property type="match status" value="1"/>
</dbReference>
<dbReference type="EMBL" id="OX336137">
    <property type="protein sequence ID" value="CAI2717067.1"/>
    <property type="molecule type" value="Genomic_DNA"/>
</dbReference>
<dbReference type="PANTHER" id="PTHR46401:SF2">
    <property type="entry name" value="GLYCOSYLTRANSFERASE WBBK-RELATED"/>
    <property type="match status" value="1"/>
</dbReference>
<keyword evidence="1" id="KW-0808">Transferase</keyword>
<sequence length="357" mass="40912">MLATVKVLIKKVVKKVVPFRFWEPLVECKRRIYGFQQRLRKFLVGEDSLSDGAREHQYLGKINNDDNCHWVIVPHYYWFPEALQLKKRFALYLPDYMPHFFHATGEFVADEGHNTELGKSLAAQANVVFCNSHFTKNYLPNSRLKVDSDKIKVFYLPLLNSQARGCSVEGDLPNGLEENKYIFYPTQPRANKNLSLLLLVFDRLINRGHDLKLVLTCTLEPDPKAFAVYNSLKCKERIVILNRVSDHLLKVIYQKAALLCFTSVAEGNFPPQIHEALAYRVPVVAPNLGFIKERIPEYLAGSLLLCQADNQESFVSACETVLASDRDAILEQQDKLLEVISQEGEQDFLNKMVGMFR</sequence>
<evidence type="ECO:0000313" key="2">
    <source>
        <dbReference type="EMBL" id="CAI2717067.1"/>
    </source>
</evidence>